<dbReference type="Pfam" id="PF08445">
    <property type="entry name" value="FR47"/>
    <property type="match status" value="1"/>
</dbReference>
<keyword evidence="3" id="KW-1185">Reference proteome</keyword>
<dbReference type="CDD" id="cd04301">
    <property type="entry name" value="NAT_SF"/>
    <property type="match status" value="1"/>
</dbReference>
<sequence length="169" mass="19417">MAPPVPDSDLEPFVYHMSPWHCRVIAEGAEMLQLKPEHAQTIHDLYPAKHMESVELFEKLIEKLPCYGIFALNGELASWMVQSYYGAMISMQTKPEYRRKGYGLILAKYLTKLVKQRGYKPFVVILPENEASKGLYAKLGFEKYFDSVRAILRPNELLNNGDSEETEDN</sequence>
<dbReference type="PANTHER" id="PTHR20958:SF9">
    <property type="entry name" value="RE58324P"/>
    <property type="match status" value="1"/>
</dbReference>
<dbReference type="InterPro" id="IPR053225">
    <property type="entry name" value="Acyl-CoA_N-acyltransferase"/>
</dbReference>
<evidence type="ECO:0000313" key="2">
    <source>
        <dbReference type="EMBL" id="KAJ8985456.1"/>
    </source>
</evidence>
<dbReference type="InterPro" id="IPR000182">
    <property type="entry name" value="GNAT_dom"/>
</dbReference>
<gene>
    <name evidence="2" type="ORF">NQ317_017088</name>
</gene>
<proteinExistence type="predicted"/>
<reference evidence="2" key="1">
    <citation type="journal article" date="2023" name="Insect Mol. Biol.">
        <title>Genome sequencing provides insights into the evolution of gene families encoding plant cell wall-degrading enzymes in longhorned beetles.</title>
        <authorList>
            <person name="Shin N.R."/>
            <person name="Okamura Y."/>
            <person name="Kirsch R."/>
            <person name="Pauchet Y."/>
        </authorList>
    </citation>
    <scope>NUCLEOTIDE SEQUENCE</scope>
    <source>
        <strain evidence="2">MMC_N1</strain>
    </source>
</reference>
<dbReference type="Gene3D" id="3.40.630.30">
    <property type="match status" value="1"/>
</dbReference>
<organism evidence="2 3">
    <name type="scientific">Molorchus minor</name>
    <dbReference type="NCBI Taxonomy" id="1323400"/>
    <lineage>
        <taxon>Eukaryota</taxon>
        <taxon>Metazoa</taxon>
        <taxon>Ecdysozoa</taxon>
        <taxon>Arthropoda</taxon>
        <taxon>Hexapoda</taxon>
        <taxon>Insecta</taxon>
        <taxon>Pterygota</taxon>
        <taxon>Neoptera</taxon>
        <taxon>Endopterygota</taxon>
        <taxon>Coleoptera</taxon>
        <taxon>Polyphaga</taxon>
        <taxon>Cucujiformia</taxon>
        <taxon>Chrysomeloidea</taxon>
        <taxon>Cerambycidae</taxon>
        <taxon>Lamiinae</taxon>
        <taxon>Monochamini</taxon>
        <taxon>Molorchus</taxon>
    </lineage>
</organism>
<accession>A0ABQ9K4E8</accession>
<comment type="caution">
    <text evidence="2">The sequence shown here is derived from an EMBL/GenBank/DDBJ whole genome shotgun (WGS) entry which is preliminary data.</text>
</comment>
<dbReference type="EMBL" id="JAPWTJ010000014">
    <property type="protein sequence ID" value="KAJ8985456.1"/>
    <property type="molecule type" value="Genomic_DNA"/>
</dbReference>
<dbReference type="SUPFAM" id="SSF55729">
    <property type="entry name" value="Acyl-CoA N-acyltransferases (Nat)"/>
    <property type="match status" value="1"/>
</dbReference>
<dbReference type="PANTHER" id="PTHR20958">
    <property type="entry name" value="GLYCINE N-ACYLTRANSFERASE-LIKE PROTEIN"/>
    <property type="match status" value="1"/>
</dbReference>
<dbReference type="InterPro" id="IPR016181">
    <property type="entry name" value="Acyl_CoA_acyltransferase"/>
</dbReference>
<dbReference type="InterPro" id="IPR013653">
    <property type="entry name" value="GCN5-like_dom"/>
</dbReference>
<feature type="domain" description="N-acetyltransferase" evidence="1">
    <location>
        <begin position="29"/>
        <end position="159"/>
    </location>
</feature>
<protein>
    <recommendedName>
        <fullName evidence="1">N-acetyltransferase domain-containing protein</fullName>
    </recommendedName>
</protein>
<evidence type="ECO:0000313" key="3">
    <source>
        <dbReference type="Proteomes" id="UP001162164"/>
    </source>
</evidence>
<evidence type="ECO:0000259" key="1">
    <source>
        <dbReference type="PROSITE" id="PS51186"/>
    </source>
</evidence>
<dbReference type="Proteomes" id="UP001162164">
    <property type="component" value="Unassembled WGS sequence"/>
</dbReference>
<dbReference type="PROSITE" id="PS51186">
    <property type="entry name" value="GNAT"/>
    <property type="match status" value="1"/>
</dbReference>
<name>A0ABQ9K4E8_9CUCU</name>